<dbReference type="EMBL" id="JALJOT010000005">
    <property type="protein sequence ID" value="KAK9915046.1"/>
    <property type="molecule type" value="Genomic_DNA"/>
</dbReference>
<evidence type="ECO:0000256" key="1">
    <source>
        <dbReference type="SAM" id="MobiDB-lite"/>
    </source>
</evidence>
<accession>A0ABR2YTR6</accession>
<proteinExistence type="predicted"/>
<evidence type="ECO:0000313" key="2">
    <source>
        <dbReference type="EMBL" id="KAK9915046.1"/>
    </source>
</evidence>
<feature type="region of interest" description="Disordered" evidence="1">
    <location>
        <begin position="44"/>
        <end position="64"/>
    </location>
</feature>
<gene>
    <name evidence="2" type="ORF">WJX75_004079</name>
</gene>
<protein>
    <recommendedName>
        <fullName evidence="4">Phorbol-ester/DAG-type domain-containing protein</fullName>
    </recommendedName>
</protein>
<name>A0ABR2YTR6_9CHLO</name>
<feature type="compositionally biased region" description="Basic residues" evidence="1">
    <location>
        <begin position="1"/>
        <end position="10"/>
    </location>
</feature>
<evidence type="ECO:0000313" key="3">
    <source>
        <dbReference type="Proteomes" id="UP001491310"/>
    </source>
</evidence>
<keyword evidence="3" id="KW-1185">Reference proteome</keyword>
<dbReference type="Proteomes" id="UP001491310">
    <property type="component" value="Unassembled WGS sequence"/>
</dbReference>
<organism evidence="2 3">
    <name type="scientific">Coccomyxa subellipsoidea</name>
    <dbReference type="NCBI Taxonomy" id="248742"/>
    <lineage>
        <taxon>Eukaryota</taxon>
        <taxon>Viridiplantae</taxon>
        <taxon>Chlorophyta</taxon>
        <taxon>core chlorophytes</taxon>
        <taxon>Trebouxiophyceae</taxon>
        <taxon>Trebouxiophyceae incertae sedis</taxon>
        <taxon>Coccomyxaceae</taxon>
        <taxon>Coccomyxa</taxon>
    </lineage>
</organism>
<evidence type="ECO:0008006" key="4">
    <source>
        <dbReference type="Google" id="ProtNLM"/>
    </source>
</evidence>
<feature type="region of interest" description="Disordered" evidence="1">
    <location>
        <begin position="1"/>
        <end position="21"/>
    </location>
</feature>
<comment type="caution">
    <text evidence="2">The sequence shown here is derived from an EMBL/GenBank/DDBJ whole genome shotgun (WGS) entry which is preliminary data.</text>
</comment>
<sequence>MQRGRRKPKRQRNEAPRTENCYDFGVPMSGLEASLECQEGPFALSHSPNSSHTERQSSDASTSTLVPLMPLNAMRLNGPDMAFWNQHMRQVYIGSSHCPIDGWYQACRMCNSWTATELDVAGKLVPLCRGCQVKCHNACTRVSTGTIHPSGSLAVTSSALLALDRAWEEYLNKLRLDNGMVVAR</sequence>
<reference evidence="2 3" key="1">
    <citation type="journal article" date="2024" name="Nat. Commun.">
        <title>Phylogenomics reveals the evolutionary origins of lichenization in chlorophyte algae.</title>
        <authorList>
            <person name="Puginier C."/>
            <person name="Libourel C."/>
            <person name="Otte J."/>
            <person name="Skaloud P."/>
            <person name="Haon M."/>
            <person name="Grisel S."/>
            <person name="Petersen M."/>
            <person name="Berrin J.G."/>
            <person name="Delaux P.M."/>
            <person name="Dal Grande F."/>
            <person name="Keller J."/>
        </authorList>
    </citation>
    <scope>NUCLEOTIDE SEQUENCE [LARGE SCALE GENOMIC DNA]</scope>
    <source>
        <strain evidence="2 3">SAG 216-7</strain>
    </source>
</reference>